<keyword evidence="9" id="KW-1185">Reference proteome</keyword>
<dbReference type="EMBL" id="BAAAQK010000009">
    <property type="protein sequence ID" value="GAA1850609.1"/>
    <property type="molecule type" value="Genomic_DNA"/>
</dbReference>
<evidence type="ECO:0000313" key="8">
    <source>
        <dbReference type="EMBL" id="GAA1850609.1"/>
    </source>
</evidence>
<feature type="transmembrane region" description="Helical" evidence="7">
    <location>
        <begin position="140"/>
        <end position="158"/>
    </location>
</feature>
<accession>A0ABN2N370</accession>
<evidence type="ECO:0000256" key="2">
    <source>
        <dbReference type="ARBA" id="ARBA00022475"/>
    </source>
</evidence>
<reference evidence="8 9" key="1">
    <citation type="journal article" date="2019" name="Int. J. Syst. Evol. Microbiol.">
        <title>The Global Catalogue of Microorganisms (GCM) 10K type strain sequencing project: providing services to taxonomists for standard genome sequencing and annotation.</title>
        <authorList>
            <consortium name="The Broad Institute Genomics Platform"/>
            <consortium name="The Broad Institute Genome Sequencing Center for Infectious Disease"/>
            <person name="Wu L."/>
            <person name="Ma J."/>
        </authorList>
    </citation>
    <scope>NUCLEOTIDE SEQUENCE [LARGE SCALE GENOMIC DNA]</scope>
    <source>
        <strain evidence="8 9">JCM 16009</strain>
    </source>
</reference>
<organism evidence="8 9">
    <name type="scientific">Pseudonocardia ailaonensis</name>
    <dbReference type="NCBI Taxonomy" id="367279"/>
    <lineage>
        <taxon>Bacteria</taxon>
        <taxon>Bacillati</taxon>
        <taxon>Actinomycetota</taxon>
        <taxon>Actinomycetes</taxon>
        <taxon>Pseudonocardiales</taxon>
        <taxon>Pseudonocardiaceae</taxon>
        <taxon>Pseudonocardia</taxon>
    </lineage>
</organism>
<dbReference type="RefSeq" id="WP_344417512.1">
    <property type="nucleotide sequence ID" value="NZ_BAAAQK010000009.1"/>
</dbReference>
<keyword evidence="2" id="KW-1003">Cell membrane</keyword>
<feature type="transmembrane region" description="Helical" evidence="7">
    <location>
        <begin position="63"/>
        <end position="81"/>
    </location>
</feature>
<evidence type="ECO:0000256" key="6">
    <source>
        <dbReference type="SAM" id="MobiDB-lite"/>
    </source>
</evidence>
<protein>
    <submittedName>
        <fullName evidence="8">ABC transporter permease</fullName>
    </submittedName>
</protein>
<feature type="transmembrane region" description="Helical" evidence="7">
    <location>
        <begin position="33"/>
        <end position="51"/>
    </location>
</feature>
<evidence type="ECO:0000256" key="4">
    <source>
        <dbReference type="ARBA" id="ARBA00022989"/>
    </source>
</evidence>
<gene>
    <name evidence="8" type="ORF">GCM10009836_33110</name>
</gene>
<keyword evidence="4 7" id="KW-1133">Transmembrane helix</keyword>
<evidence type="ECO:0000256" key="1">
    <source>
        <dbReference type="ARBA" id="ARBA00004651"/>
    </source>
</evidence>
<keyword evidence="3 7" id="KW-0812">Transmembrane</keyword>
<evidence type="ECO:0000256" key="5">
    <source>
        <dbReference type="ARBA" id="ARBA00023136"/>
    </source>
</evidence>
<evidence type="ECO:0000256" key="3">
    <source>
        <dbReference type="ARBA" id="ARBA00022692"/>
    </source>
</evidence>
<proteinExistence type="predicted"/>
<feature type="transmembrane region" description="Helical" evidence="7">
    <location>
        <begin position="311"/>
        <end position="330"/>
    </location>
</feature>
<name>A0ABN2N370_9PSEU</name>
<dbReference type="InterPro" id="IPR001851">
    <property type="entry name" value="ABC_transp_permease"/>
</dbReference>
<feature type="transmembrane region" description="Helical" evidence="7">
    <location>
        <begin position="261"/>
        <end position="279"/>
    </location>
</feature>
<evidence type="ECO:0000256" key="7">
    <source>
        <dbReference type="SAM" id="Phobius"/>
    </source>
</evidence>
<dbReference type="Proteomes" id="UP001500449">
    <property type="component" value="Unassembled WGS sequence"/>
</dbReference>
<dbReference type="PANTHER" id="PTHR32196">
    <property type="entry name" value="ABC TRANSPORTER PERMEASE PROTEIN YPHD-RELATED-RELATED"/>
    <property type="match status" value="1"/>
</dbReference>
<dbReference type="PANTHER" id="PTHR32196:SF72">
    <property type="entry name" value="RIBOSE IMPORT PERMEASE PROTEIN RBSC"/>
    <property type="match status" value="1"/>
</dbReference>
<keyword evidence="5 7" id="KW-0472">Membrane</keyword>
<feature type="region of interest" description="Disordered" evidence="6">
    <location>
        <begin position="1"/>
        <end position="21"/>
    </location>
</feature>
<feature type="transmembrane region" description="Helical" evidence="7">
    <location>
        <begin position="111"/>
        <end position="133"/>
    </location>
</feature>
<feature type="transmembrane region" description="Helical" evidence="7">
    <location>
        <begin position="232"/>
        <end position="255"/>
    </location>
</feature>
<comment type="subcellular location">
    <subcellularLocation>
        <location evidence="1">Cell membrane</location>
        <topology evidence="1">Multi-pass membrane protein</topology>
    </subcellularLocation>
</comment>
<feature type="transmembrane region" description="Helical" evidence="7">
    <location>
        <begin position="88"/>
        <end position="105"/>
    </location>
</feature>
<feature type="transmembrane region" description="Helical" evidence="7">
    <location>
        <begin position="178"/>
        <end position="201"/>
    </location>
</feature>
<dbReference type="Pfam" id="PF02653">
    <property type="entry name" value="BPD_transp_2"/>
    <property type="match status" value="1"/>
</dbReference>
<evidence type="ECO:0000313" key="9">
    <source>
        <dbReference type="Proteomes" id="UP001500449"/>
    </source>
</evidence>
<sequence length="338" mass="34800">MTTLKDTATEPAAAPSSPRRSPRWAALGPQNIGAVYILALIVIAFCIYLPVSYPTLATVKQIANGYSLTAMAALALVVPLATRTFDLSFAYVMTLSGVTAAHFVVGGVNPVLSMVLGMLAALLIGAVNGVVVVVMKIDSFIGTLATGSLVQAFIIFFTNDQIISGVQLAGGFSQLAQVQIAGFTGPAVYAVVLAAVLWFVLEHTVAGRRIYAVGFNPDAARLATINVARIRFTALLVSSAIAGFAGLCLASSLSSGSPTSGTAYLLPAFAAVFVGATQLKNGRFNAWGTLIAVVMLGAGTVGLSLSAAPNYAAQMFTGVVLIGALAATGLQRRRVRRG</sequence>
<dbReference type="CDD" id="cd06579">
    <property type="entry name" value="TM_PBP1_transp_AraH_like"/>
    <property type="match status" value="1"/>
</dbReference>
<feature type="transmembrane region" description="Helical" evidence="7">
    <location>
        <begin position="286"/>
        <end position="305"/>
    </location>
</feature>
<comment type="caution">
    <text evidence="8">The sequence shown here is derived from an EMBL/GenBank/DDBJ whole genome shotgun (WGS) entry which is preliminary data.</text>
</comment>